<keyword evidence="10 15" id="KW-0798">TonB box</keyword>
<keyword evidence="9" id="KW-0406">Ion transport</keyword>
<keyword evidence="6 14" id="KW-0812">Transmembrane</keyword>
<evidence type="ECO:0000256" key="3">
    <source>
        <dbReference type="ARBA" id="ARBA00022448"/>
    </source>
</evidence>
<dbReference type="PROSITE" id="PS52016">
    <property type="entry name" value="TONB_DEPENDENT_REC_3"/>
    <property type="match status" value="1"/>
</dbReference>
<dbReference type="InterPro" id="IPR010105">
    <property type="entry name" value="TonB_sidphr_rcpt"/>
</dbReference>
<dbReference type="EMBL" id="JACXSS010000001">
    <property type="protein sequence ID" value="MBD9355826.1"/>
    <property type="molecule type" value="Genomic_DNA"/>
</dbReference>
<name>A0ABR9CZ63_9GAMM</name>
<evidence type="ECO:0000256" key="11">
    <source>
        <dbReference type="ARBA" id="ARBA00023136"/>
    </source>
</evidence>
<comment type="similarity">
    <text evidence="2 14 15">Belongs to the TonB-dependent receptor family.</text>
</comment>
<evidence type="ECO:0000256" key="8">
    <source>
        <dbReference type="ARBA" id="ARBA00023004"/>
    </source>
</evidence>
<dbReference type="Pfam" id="PF07715">
    <property type="entry name" value="Plug"/>
    <property type="match status" value="1"/>
</dbReference>
<dbReference type="InterPro" id="IPR012910">
    <property type="entry name" value="Plug_dom"/>
</dbReference>
<keyword evidence="11 14" id="KW-0472">Membrane</keyword>
<dbReference type="InterPro" id="IPR000531">
    <property type="entry name" value="Beta-barrel_TonB"/>
</dbReference>
<evidence type="ECO:0000256" key="7">
    <source>
        <dbReference type="ARBA" id="ARBA00022729"/>
    </source>
</evidence>
<evidence type="ECO:0000256" key="16">
    <source>
        <dbReference type="SAM" id="SignalP"/>
    </source>
</evidence>
<evidence type="ECO:0000256" key="14">
    <source>
        <dbReference type="PROSITE-ProRule" id="PRU01360"/>
    </source>
</evidence>
<keyword evidence="19" id="KW-1185">Reference proteome</keyword>
<evidence type="ECO:0000256" key="5">
    <source>
        <dbReference type="ARBA" id="ARBA00022496"/>
    </source>
</evidence>
<dbReference type="InterPro" id="IPR036942">
    <property type="entry name" value="Beta-barrel_TonB_sf"/>
</dbReference>
<dbReference type="Gene3D" id="2.170.130.10">
    <property type="entry name" value="TonB-dependent receptor, plug domain"/>
    <property type="match status" value="1"/>
</dbReference>
<feature type="domain" description="Secretin/TonB short N-terminal" evidence="17">
    <location>
        <begin position="60"/>
        <end position="111"/>
    </location>
</feature>
<gene>
    <name evidence="18" type="ORF">IE877_08005</name>
</gene>
<dbReference type="Proteomes" id="UP000652176">
    <property type="component" value="Unassembled WGS sequence"/>
</dbReference>
<keyword evidence="4 14" id="KW-1134">Transmembrane beta strand</keyword>
<dbReference type="Pfam" id="PF00593">
    <property type="entry name" value="TonB_dep_Rec_b-barrel"/>
    <property type="match status" value="1"/>
</dbReference>
<evidence type="ECO:0000256" key="1">
    <source>
        <dbReference type="ARBA" id="ARBA00004571"/>
    </source>
</evidence>
<keyword evidence="13 14" id="KW-0998">Cell outer membrane</keyword>
<comment type="subcellular location">
    <subcellularLocation>
        <location evidence="1 14">Cell outer membrane</location>
        <topology evidence="1 14">Multi-pass membrane protein</topology>
    </subcellularLocation>
</comment>
<evidence type="ECO:0000256" key="9">
    <source>
        <dbReference type="ARBA" id="ARBA00023065"/>
    </source>
</evidence>
<evidence type="ECO:0000256" key="6">
    <source>
        <dbReference type="ARBA" id="ARBA00022692"/>
    </source>
</evidence>
<keyword evidence="5" id="KW-0410">Iron transport</keyword>
<feature type="chain" id="PRO_5045047079" evidence="16">
    <location>
        <begin position="27"/>
        <end position="866"/>
    </location>
</feature>
<dbReference type="InterPro" id="IPR037066">
    <property type="entry name" value="Plug_dom_sf"/>
</dbReference>
<protein>
    <submittedName>
        <fullName evidence="18">TonB-dependent receptor</fullName>
    </submittedName>
</protein>
<dbReference type="RefSeq" id="WP_192374164.1">
    <property type="nucleotide sequence ID" value="NZ_CAJHIV010000001.1"/>
</dbReference>
<sequence>MTHAHPILATLLALGSAAAISNPVLAENGTTETQSALREFHIPPQSLAEALKNFSRQSDLQLFYNADLVAGMGSPGVNGRYTQEQALERLLQGSQLSYRVRNDNTLILEKSAVKVVEPQSATTLPAVKVVGQAQYDATDPYNEDYVLPNATSGTKTDTPIMETPLNVQVISKQVLKDQQVITLADSLKNVSGVVTNAQGAGGYSPYFNGGGASTDITLRGFVAETTFRNGFRLQQGGSNREMANVESVEVLKGPAAILYGLVEPGGMVNVITKQPLATPYYAFNQQFGSYDNYRTTLDATGPVTGNKDILYRMNMYYQNSGSFRDFVSTDDLFLAPVLKWVISPKTQATVEFEYNHKHNGADTFFNPFIGGQLTNTPISRNYGEKSPSITETFFGSFNWSHQFNDDWSIKHRLSVNQQRGSVNNYQQPIGTVTDNFMQNVFVANTPNNGISVLRQGFSDVSQYNTYATNLDLTGHFDTFGLKHTLLIGGDYYRLNNTLGLNYSQAQSTGAFSYIDPYNPVHPGNPIDLGFVSTPFVTANQADQYGLYIQDQIKLPYDLHVTGGIRYQNLHRNLTTVQGGVTTERNSQSQDAVTPRVGILWNPQSWISLYANYAESFGATSFGLVYAGPSQFRSIDPTSATQYEGGIKTEFFDGRLRATLAYYDLTKTNIATSDPNPLHQCGGGCAIAIGAVRSRGPELDIQGEILPGWNTIATWANTDIIVAKTNEKNDSLNGLNVGDRMINVPRNTASFWSTYELLDTDFKGLKFGGGVTVRDGQLGSGGTNLDGSISNPSIKTPGYATLGLMAAYSRAFGKSKITVQFNIDNLLDKRYAINTNGYLNDPAAGISGAFVSYGAPRTFLGSISIQY</sequence>
<dbReference type="NCBIfam" id="TIGR01783">
    <property type="entry name" value="TonB-siderophor"/>
    <property type="match status" value="1"/>
</dbReference>
<comment type="caution">
    <text evidence="18">The sequence shown here is derived from an EMBL/GenBank/DDBJ whole genome shotgun (WGS) entry which is preliminary data.</text>
</comment>
<evidence type="ECO:0000259" key="17">
    <source>
        <dbReference type="SMART" id="SM00965"/>
    </source>
</evidence>
<keyword evidence="7 16" id="KW-0732">Signal</keyword>
<reference evidence="18 19" key="1">
    <citation type="submission" date="2020-09" db="EMBL/GenBank/DDBJ databases">
        <title>Methylomonas albis sp. nov. and Methylomonas fluvii sp. nov.: Two cold-adapted methanotrophs from the River Elbe and an amended description of Methylovulum psychrotolerans strain Eb1.</title>
        <authorList>
            <person name="Bussmann I.K."/>
            <person name="Klings K.-W."/>
            <person name="Warnstedt J."/>
            <person name="Hoppert M."/>
            <person name="Saborowski A."/>
            <person name="Horn F."/>
            <person name="Liebner S."/>
        </authorList>
    </citation>
    <scope>NUCLEOTIDE SEQUENCE [LARGE SCALE GENOMIC DNA]</scope>
    <source>
        <strain evidence="18 19">EbA</strain>
    </source>
</reference>
<evidence type="ECO:0000256" key="2">
    <source>
        <dbReference type="ARBA" id="ARBA00009810"/>
    </source>
</evidence>
<evidence type="ECO:0000313" key="19">
    <source>
        <dbReference type="Proteomes" id="UP000652176"/>
    </source>
</evidence>
<dbReference type="InterPro" id="IPR039426">
    <property type="entry name" value="TonB-dep_rcpt-like"/>
</dbReference>
<evidence type="ECO:0000256" key="10">
    <source>
        <dbReference type="ARBA" id="ARBA00023077"/>
    </source>
</evidence>
<accession>A0ABR9CZ63</accession>
<feature type="signal peptide" evidence="16">
    <location>
        <begin position="1"/>
        <end position="26"/>
    </location>
</feature>
<evidence type="ECO:0000256" key="4">
    <source>
        <dbReference type="ARBA" id="ARBA00022452"/>
    </source>
</evidence>
<evidence type="ECO:0000256" key="13">
    <source>
        <dbReference type="ARBA" id="ARBA00023237"/>
    </source>
</evidence>
<dbReference type="Gene3D" id="3.55.50.30">
    <property type="match status" value="1"/>
</dbReference>
<dbReference type="Pfam" id="PF07660">
    <property type="entry name" value="STN"/>
    <property type="match status" value="1"/>
</dbReference>
<keyword evidence="8" id="KW-0408">Iron</keyword>
<proteinExistence type="inferred from homology"/>
<dbReference type="SMART" id="SM00965">
    <property type="entry name" value="STN"/>
    <property type="match status" value="1"/>
</dbReference>
<dbReference type="PANTHER" id="PTHR32552:SF68">
    <property type="entry name" value="FERRICHROME OUTER MEMBRANE TRANSPORTER_PHAGE RECEPTOR"/>
    <property type="match status" value="1"/>
</dbReference>
<dbReference type="InterPro" id="IPR011662">
    <property type="entry name" value="Secretin/TonB_short_N"/>
</dbReference>
<dbReference type="Gene3D" id="2.40.170.20">
    <property type="entry name" value="TonB-dependent receptor, beta-barrel domain"/>
    <property type="match status" value="1"/>
</dbReference>
<dbReference type="CDD" id="cd01347">
    <property type="entry name" value="ligand_gated_channel"/>
    <property type="match status" value="1"/>
</dbReference>
<dbReference type="SUPFAM" id="SSF56935">
    <property type="entry name" value="Porins"/>
    <property type="match status" value="1"/>
</dbReference>
<dbReference type="PANTHER" id="PTHR32552">
    <property type="entry name" value="FERRICHROME IRON RECEPTOR-RELATED"/>
    <property type="match status" value="1"/>
</dbReference>
<organism evidence="18 19">
    <name type="scientific">Methylomonas albis</name>
    <dbReference type="NCBI Taxonomy" id="1854563"/>
    <lineage>
        <taxon>Bacteria</taxon>
        <taxon>Pseudomonadati</taxon>
        <taxon>Pseudomonadota</taxon>
        <taxon>Gammaproteobacteria</taxon>
        <taxon>Methylococcales</taxon>
        <taxon>Methylococcaceae</taxon>
        <taxon>Methylomonas</taxon>
    </lineage>
</organism>
<keyword evidence="12 18" id="KW-0675">Receptor</keyword>
<evidence type="ECO:0000256" key="15">
    <source>
        <dbReference type="RuleBase" id="RU003357"/>
    </source>
</evidence>
<evidence type="ECO:0000256" key="12">
    <source>
        <dbReference type="ARBA" id="ARBA00023170"/>
    </source>
</evidence>
<keyword evidence="3 14" id="KW-0813">Transport</keyword>
<evidence type="ECO:0000313" key="18">
    <source>
        <dbReference type="EMBL" id="MBD9355826.1"/>
    </source>
</evidence>